<dbReference type="CDD" id="cd09999">
    <property type="entry name" value="Arginase-like_1"/>
    <property type="match status" value="1"/>
</dbReference>
<dbReference type="GO" id="GO:0030145">
    <property type="term" value="F:manganese ion binding"/>
    <property type="evidence" value="ECO:0007669"/>
    <property type="project" value="TreeGrafter"/>
</dbReference>
<name>D3F9C2_CONWI</name>
<reference evidence="5 6" key="1">
    <citation type="journal article" date="2010" name="Stand. Genomic Sci.">
        <title>Complete genome sequence of Conexibacter woesei type strain (ID131577).</title>
        <authorList>
            <person name="Pukall R."/>
            <person name="Lapidus A."/>
            <person name="Glavina Del Rio T."/>
            <person name="Copeland A."/>
            <person name="Tice H."/>
            <person name="Cheng J.-F."/>
            <person name="Lucas S."/>
            <person name="Chen F."/>
            <person name="Nolan M."/>
            <person name="Bruce D."/>
            <person name="Goodwin L."/>
            <person name="Pitluck S."/>
            <person name="Mavromatis K."/>
            <person name="Ivanova N."/>
            <person name="Ovchinnikova G."/>
            <person name="Pati A."/>
            <person name="Chen A."/>
            <person name="Palaniappan K."/>
            <person name="Land M."/>
            <person name="Hauser L."/>
            <person name="Chang Y.-J."/>
            <person name="Jeffries C.D."/>
            <person name="Chain P."/>
            <person name="Meincke L."/>
            <person name="Sims D."/>
            <person name="Brettin T."/>
            <person name="Detter J.C."/>
            <person name="Rohde M."/>
            <person name="Goeker M."/>
            <person name="Bristow J."/>
            <person name="Eisen J.A."/>
            <person name="Markowitz V."/>
            <person name="Kyrpides N.C."/>
            <person name="Klenk H.-P."/>
            <person name="Hugenholtz P."/>
        </authorList>
    </citation>
    <scope>NUCLEOTIDE SEQUENCE [LARGE SCALE GENOMIC DNA]</scope>
    <source>
        <strain evidence="6">DSM 14684 / CIP 108061 / JCM 11494 / NBRC 100937 / ID131577</strain>
    </source>
</reference>
<dbReference type="PROSITE" id="PS51409">
    <property type="entry name" value="ARGINASE_2"/>
    <property type="match status" value="1"/>
</dbReference>
<evidence type="ECO:0000256" key="1">
    <source>
        <dbReference type="ARBA" id="ARBA00022723"/>
    </source>
</evidence>
<dbReference type="AlphaFoldDB" id="D3F9C2"/>
<keyword evidence="2" id="KW-0378">Hydrolase</keyword>
<reference evidence="6" key="2">
    <citation type="submission" date="2010-01" db="EMBL/GenBank/DDBJ databases">
        <title>The complete genome of Conexibacter woesei DSM 14684.</title>
        <authorList>
            <consortium name="US DOE Joint Genome Institute (JGI-PGF)"/>
            <person name="Lucas S."/>
            <person name="Copeland A."/>
            <person name="Lapidus A."/>
            <person name="Glavina del Rio T."/>
            <person name="Dalin E."/>
            <person name="Tice H."/>
            <person name="Bruce D."/>
            <person name="Goodwin L."/>
            <person name="Pitluck S."/>
            <person name="Kyrpides N."/>
            <person name="Mavromatis K."/>
            <person name="Ivanova N."/>
            <person name="Mikhailova N."/>
            <person name="Chertkov O."/>
            <person name="Brettin T."/>
            <person name="Detter J.C."/>
            <person name="Han C."/>
            <person name="Larimer F."/>
            <person name="Land M."/>
            <person name="Hauser L."/>
            <person name="Markowitz V."/>
            <person name="Cheng J.-F."/>
            <person name="Hugenholtz P."/>
            <person name="Woyke T."/>
            <person name="Wu D."/>
            <person name="Pukall R."/>
            <person name="Steenblock K."/>
            <person name="Schneider S."/>
            <person name="Klenk H.-P."/>
            <person name="Eisen J.A."/>
        </authorList>
    </citation>
    <scope>NUCLEOTIDE SEQUENCE [LARGE SCALE GENOMIC DNA]</scope>
    <source>
        <strain evidence="6">DSM 14684 / CIP 108061 / JCM 11494 / NBRC 100937 / ID131577</strain>
    </source>
</reference>
<dbReference type="GO" id="GO:0005737">
    <property type="term" value="C:cytoplasm"/>
    <property type="evidence" value="ECO:0007669"/>
    <property type="project" value="TreeGrafter"/>
</dbReference>
<dbReference type="Gene3D" id="3.40.800.10">
    <property type="entry name" value="Ureohydrolase domain"/>
    <property type="match status" value="1"/>
</dbReference>
<dbReference type="InterPro" id="IPR006035">
    <property type="entry name" value="Ureohydrolase"/>
</dbReference>
<dbReference type="KEGG" id="cwo:Cwoe_0654"/>
<evidence type="ECO:0000256" key="3">
    <source>
        <dbReference type="ARBA" id="ARBA00023211"/>
    </source>
</evidence>
<protein>
    <submittedName>
        <fullName evidence="5">Arginase/agmatinase/formiminoglutamase</fullName>
    </submittedName>
</protein>
<gene>
    <name evidence="5" type="ordered locus">Cwoe_0654</name>
</gene>
<dbReference type="HOGENOM" id="CLU_039478_6_2_11"/>
<dbReference type="eggNOG" id="COG0010">
    <property type="taxonomic scope" value="Bacteria"/>
</dbReference>
<dbReference type="PANTHER" id="PTHR43782:SF3">
    <property type="entry name" value="ARGINASE"/>
    <property type="match status" value="1"/>
</dbReference>
<dbReference type="RefSeq" id="WP_012932142.1">
    <property type="nucleotide sequence ID" value="NC_013739.1"/>
</dbReference>
<dbReference type="InterPro" id="IPR023696">
    <property type="entry name" value="Ureohydrolase_dom_sf"/>
</dbReference>
<keyword evidence="1" id="KW-0479">Metal-binding</keyword>
<comment type="similarity">
    <text evidence="4">Belongs to the arginase family.</text>
</comment>
<dbReference type="PANTHER" id="PTHR43782">
    <property type="entry name" value="ARGINASE"/>
    <property type="match status" value="1"/>
</dbReference>
<dbReference type="Pfam" id="PF00491">
    <property type="entry name" value="Arginase"/>
    <property type="match status" value="1"/>
</dbReference>
<evidence type="ECO:0000256" key="2">
    <source>
        <dbReference type="ARBA" id="ARBA00022801"/>
    </source>
</evidence>
<organism evidence="5 6">
    <name type="scientific">Conexibacter woesei (strain DSM 14684 / CCUG 47730 / CIP 108061 / JCM 11494 / NBRC 100937 / ID131577)</name>
    <dbReference type="NCBI Taxonomy" id="469383"/>
    <lineage>
        <taxon>Bacteria</taxon>
        <taxon>Bacillati</taxon>
        <taxon>Actinomycetota</taxon>
        <taxon>Thermoleophilia</taxon>
        <taxon>Solirubrobacterales</taxon>
        <taxon>Conexibacteraceae</taxon>
        <taxon>Conexibacter</taxon>
    </lineage>
</organism>
<dbReference type="Proteomes" id="UP000008229">
    <property type="component" value="Chromosome"/>
</dbReference>
<dbReference type="GO" id="GO:0004053">
    <property type="term" value="F:arginase activity"/>
    <property type="evidence" value="ECO:0007669"/>
    <property type="project" value="TreeGrafter"/>
</dbReference>
<dbReference type="STRING" id="469383.Cwoe_0654"/>
<evidence type="ECO:0000313" key="6">
    <source>
        <dbReference type="Proteomes" id="UP000008229"/>
    </source>
</evidence>
<evidence type="ECO:0000256" key="4">
    <source>
        <dbReference type="PROSITE-ProRule" id="PRU00742"/>
    </source>
</evidence>
<dbReference type="SUPFAM" id="SSF52768">
    <property type="entry name" value="Arginase/deacetylase"/>
    <property type="match status" value="1"/>
</dbReference>
<proteinExistence type="inferred from homology"/>
<accession>D3F9C2</accession>
<keyword evidence="3" id="KW-0464">Manganese</keyword>
<dbReference type="EMBL" id="CP001854">
    <property type="protein sequence ID" value="ADB49089.1"/>
    <property type="molecule type" value="Genomic_DNA"/>
</dbReference>
<evidence type="ECO:0000313" key="5">
    <source>
        <dbReference type="EMBL" id="ADB49089.1"/>
    </source>
</evidence>
<sequence>MTTSPFELVNRPAARPLLVIGAALDSSGSGRGEVRAAARLREAGLVERLGARDFGDLDVSVEDPERDPRSGVIGLRDLVSASRTIRDAVASALVAGWRPLVLGGCCSVVPGTLAGVRRTLGPASLVVVDGHLDLFDGTTSRTGEMGRMDLAIVLGHGPPELTSLDGDPPLAEASDVVAVGDGDHPRRVTLRAPGPAEIAPDLRVIDCGEVTQRGARQVGVHVAELAGGGSAPFWLHLDVDVVDGEAMPAVSSPVATGLSWDQVAELLAPALRSPRLIGMTVCGYNPDLDAGGEFAYCIVDLLADGLLRSR</sequence>
<keyword evidence="6" id="KW-1185">Reference proteome</keyword>
<dbReference type="OrthoDB" id="7331788at2"/>
<dbReference type="PRINTS" id="PR00116">
    <property type="entry name" value="ARGINASE"/>
</dbReference>